<feature type="compositionally biased region" description="Low complexity" evidence="2">
    <location>
        <begin position="27"/>
        <end position="48"/>
    </location>
</feature>
<dbReference type="Proteomes" id="UP000054350">
    <property type="component" value="Unassembled WGS sequence"/>
</dbReference>
<evidence type="ECO:0000313" key="3">
    <source>
        <dbReference type="EMBL" id="KNE70377.1"/>
    </source>
</evidence>
<evidence type="ECO:0000256" key="2">
    <source>
        <dbReference type="SAM" id="MobiDB-lite"/>
    </source>
</evidence>
<dbReference type="AlphaFoldDB" id="A0A0L0T6K3"/>
<reference evidence="3 4" key="1">
    <citation type="submission" date="2009-11" db="EMBL/GenBank/DDBJ databases">
        <title>Annotation of Allomyces macrogynus ATCC 38327.</title>
        <authorList>
            <consortium name="The Broad Institute Genome Sequencing Platform"/>
            <person name="Russ C."/>
            <person name="Cuomo C."/>
            <person name="Burger G."/>
            <person name="Gray M.W."/>
            <person name="Holland P.W.H."/>
            <person name="King N."/>
            <person name="Lang F.B.F."/>
            <person name="Roger A.J."/>
            <person name="Ruiz-Trillo I."/>
            <person name="Young S.K."/>
            <person name="Zeng Q."/>
            <person name="Gargeya S."/>
            <person name="Fitzgerald M."/>
            <person name="Haas B."/>
            <person name="Abouelleil A."/>
            <person name="Alvarado L."/>
            <person name="Arachchi H.M."/>
            <person name="Berlin A."/>
            <person name="Chapman S.B."/>
            <person name="Gearin G."/>
            <person name="Goldberg J."/>
            <person name="Griggs A."/>
            <person name="Gujja S."/>
            <person name="Hansen M."/>
            <person name="Heiman D."/>
            <person name="Howarth C."/>
            <person name="Larimer J."/>
            <person name="Lui A."/>
            <person name="MacDonald P.J.P."/>
            <person name="McCowen C."/>
            <person name="Montmayeur A."/>
            <person name="Murphy C."/>
            <person name="Neiman D."/>
            <person name="Pearson M."/>
            <person name="Priest M."/>
            <person name="Roberts A."/>
            <person name="Saif S."/>
            <person name="Shea T."/>
            <person name="Sisk P."/>
            <person name="Stolte C."/>
            <person name="Sykes S."/>
            <person name="Wortman J."/>
            <person name="Nusbaum C."/>
            <person name="Birren B."/>
        </authorList>
    </citation>
    <scope>NUCLEOTIDE SEQUENCE [LARGE SCALE GENOMIC DNA]</scope>
    <source>
        <strain evidence="3 4">ATCC 38327</strain>
    </source>
</reference>
<feature type="region of interest" description="Disordered" evidence="2">
    <location>
        <begin position="1"/>
        <end position="59"/>
    </location>
</feature>
<evidence type="ECO:0000313" key="4">
    <source>
        <dbReference type="Proteomes" id="UP000054350"/>
    </source>
</evidence>
<feature type="coiled-coil region" evidence="1">
    <location>
        <begin position="369"/>
        <end position="396"/>
    </location>
</feature>
<dbReference type="OrthoDB" id="5588636at2759"/>
<reference evidence="4" key="2">
    <citation type="submission" date="2009-11" db="EMBL/GenBank/DDBJ databases">
        <title>The Genome Sequence of Allomyces macrogynus strain ATCC 38327.</title>
        <authorList>
            <consortium name="The Broad Institute Genome Sequencing Platform"/>
            <person name="Russ C."/>
            <person name="Cuomo C."/>
            <person name="Shea T."/>
            <person name="Young S.K."/>
            <person name="Zeng Q."/>
            <person name="Koehrsen M."/>
            <person name="Haas B."/>
            <person name="Borodovsky M."/>
            <person name="Guigo R."/>
            <person name="Alvarado L."/>
            <person name="Berlin A."/>
            <person name="Borenstein D."/>
            <person name="Chen Z."/>
            <person name="Engels R."/>
            <person name="Freedman E."/>
            <person name="Gellesch M."/>
            <person name="Goldberg J."/>
            <person name="Griggs A."/>
            <person name="Gujja S."/>
            <person name="Heiman D."/>
            <person name="Hepburn T."/>
            <person name="Howarth C."/>
            <person name="Jen D."/>
            <person name="Larson L."/>
            <person name="Lewis B."/>
            <person name="Mehta T."/>
            <person name="Park D."/>
            <person name="Pearson M."/>
            <person name="Roberts A."/>
            <person name="Saif S."/>
            <person name="Shenoy N."/>
            <person name="Sisk P."/>
            <person name="Stolte C."/>
            <person name="Sykes S."/>
            <person name="Walk T."/>
            <person name="White J."/>
            <person name="Yandava C."/>
            <person name="Burger G."/>
            <person name="Gray M.W."/>
            <person name="Holland P.W.H."/>
            <person name="King N."/>
            <person name="Lang F.B.F."/>
            <person name="Roger A.J."/>
            <person name="Ruiz-Trillo I."/>
            <person name="Lander E."/>
            <person name="Nusbaum C."/>
        </authorList>
    </citation>
    <scope>NUCLEOTIDE SEQUENCE [LARGE SCALE GENOMIC DNA]</scope>
    <source>
        <strain evidence="4">ATCC 38327</strain>
    </source>
</reference>
<gene>
    <name evidence="3" type="ORF">AMAG_14517</name>
</gene>
<organism evidence="3 4">
    <name type="scientific">Allomyces macrogynus (strain ATCC 38327)</name>
    <name type="common">Allomyces javanicus var. macrogynus</name>
    <dbReference type="NCBI Taxonomy" id="578462"/>
    <lineage>
        <taxon>Eukaryota</taxon>
        <taxon>Fungi</taxon>
        <taxon>Fungi incertae sedis</taxon>
        <taxon>Blastocladiomycota</taxon>
        <taxon>Blastocladiomycetes</taxon>
        <taxon>Blastocladiales</taxon>
        <taxon>Blastocladiaceae</taxon>
        <taxon>Allomyces</taxon>
    </lineage>
</organism>
<protein>
    <recommendedName>
        <fullName evidence="5">Kinesin motor domain-containing protein</fullName>
    </recommendedName>
</protein>
<keyword evidence="1" id="KW-0175">Coiled coil</keyword>
<evidence type="ECO:0000256" key="1">
    <source>
        <dbReference type="SAM" id="Coils"/>
    </source>
</evidence>
<proteinExistence type="predicted"/>
<accession>A0A0L0T6K3</accession>
<dbReference type="EMBL" id="GG745365">
    <property type="protein sequence ID" value="KNE70377.1"/>
    <property type="molecule type" value="Genomic_DNA"/>
</dbReference>
<dbReference type="VEuPathDB" id="FungiDB:AMAG_14517"/>
<evidence type="ECO:0008006" key="5">
    <source>
        <dbReference type="Google" id="ProtNLM"/>
    </source>
</evidence>
<sequence>MATAAPAIVPSVGDPAVPAGAANDQVNGDPAAATDNAAANQPAANGNGHADDHANAGTVTNPTTALGAIDIMPVRVVLLVDRAKHDIYEVDATNPKVLIHKPPRARGNESAFKKIYMDHISVLDVARDTLIKHCQLEEQLAMLLQGFNAAIYTINTRDPETHVNGLLILALRLLDRLLARAPPLQLSYVFLGVTDTQCIQLDTEKSLQLPFLLDHLDDLFEDAPTVSFLIDKLEAKHAVPTMLLIRLETADAAAPDPIVCTLTLADLGWMYDPPTAACAPMLPNSLAKLQSMVTALAQRPIGARIETGETYLTALAAAHLNGNCRTQWLLRADLAHPAVSPLLQLGASLRLIKTAVAKPARSGVARRRVEELESALARAADRNAQADADRAALEAKVTAGIEYIKGI</sequence>
<keyword evidence="4" id="KW-1185">Reference proteome</keyword>
<name>A0A0L0T6K3_ALLM3</name>